<protein>
    <recommendedName>
        <fullName evidence="2">Increased DNA methylation 1 C-terminal domain-containing protein</fullName>
    </recommendedName>
</protein>
<name>A0A9Q0G0G8_9ROSI</name>
<dbReference type="Pfam" id="PF23209">
    <property type="entry name" value="IDM1_C"/>
    <property type="match status" value="1"/>
</dbReference>
<feature type="domain" description="Increased DNA methylation 1 C-terminal" evidence="2">
    <location>
        <begin position="51"/>
        <end position="109"/>
    </location>
</feature>
<accession>A0A9Q0G0G8</accession>
<keyword evidence="4" id="KW-1185">Reference proteome</keyword>
<dbReference type="Proteomes" id="UP001141552">
    <property type="component" value="Unassembled WGS sequence"/>
</dbReference>
<evidence type="ECO:0000259" key="2">
    <source>
        <dbReference type="Pfam" id="PF23209"/>
    </source>
</evidence>
<gene>
    <name evidence="3" type="ORF">Tsubulata_030012</name>
</gene>
<evidence type="ECO:0000313" key="3">
    <source>
        <dbReference type="EMBL" id="KAJ4841323.1"/>
    </source>
</evidence>
<evidence type="ECO:0000313" key="4">
    <source>
        <dbReference type="Proteomes" id="UP001141552"/>
    </source>
</evidence>
<dbReference type="AlphaFoldDB" id="A0A9Q0G0G8"/>
<reference evidence="3" key="2">
    <citation type="journal article" date="2023" name="Plants (Basel)">
        <title>Annotation of the Turnera subulata (Passifloraceae) Draft Genome Reveals the S-Locus Evolved after the Divergence of Turneroideae from Passifloroideae in a Stepwise Manner.</title>
        <authorList>
            <person name="Henning P.M."/>
            <person name="Roalson E.H."/>
            <person name="Mir W."/>
            <person name="McCubbin A.G."/>
            <person name="Shore J.S."/>
        </authorList>
    </citation>
    <scope>NUCLEOTIDE SEQUENCE</scope>
    <source>
        <strain evidence="3">F60SS</strain>
    </source>
</reference>
<feature type="region of interest" description="Disordered" evidence="1">
    <location>
        <begin position="132"/>
        <end position="157"/>
    </location>
</feature>
<dbReference type="EMBL" id="JAKUCV010002814">
    <property type="protein sequence ID" value="KAJ4841323.1"/>
    <property type="molecule type" value="Genomic_DNA"/>
</dbReference>
<evidence type="ECO:0000256" key="1">
    <source>
        <dbReference type="SAM" id="MobiDB-lite"/>
    </source>
</evidence>
<organism evidence="3 4">
    <name type="scientific">Turnera subulata</name>
    <dbReference type="NCBI Taxonomy" id="218843"/>
    <lineage>
        <taxon>Eukaryota</taxon>
        <taxon>Viridiplantae</taxon>
        <taxon>Streptophyta</taxon>
        <taxon>Embryophyta</taxon>
        <taxon>Tracheophyta</taxon>
        <taxon>Spermatophyta</taxon>
        <taxon>Magnoliopsida</taxon>
        <taxon>eudicotyledons</taxon>
        <taxon>Gunneridae</taxon>
        <taxon>Pentapetalae</taxon>
        <taxon>rosids</taxon>
        <taxon>fabids</taxon>
        <taxon>Malpighiales</taxon>
        <taxon>Passifloraceae</taxon>
        <taxon>Turnera</taxon>
    </lineage>
</organism>
<sequence length="157" mass="17357">MLIRTTSSASSRSDGIPRLLRQMDGISLVSTRRSFREVEHSSMSLEIDIFEVAELIAKVQDTELAGMPYIATRHHQRRKGFSKMLFTILESILSMLGVEHLVIPSVQEKTFTSHSSSPASAAAVDLDDDHAGPLLLDLNQEPPMPPKDELARPVPLP</sequence>
<comment type="caution">
    <text evidence="3">The sequence shown here is derived from an EMBL/GenBank/DDBJ whole genome shotgun (WGS) entry which is preliminary data.</text>
</comment>
<proteinExistence type="predicted"/>
<reference evidence="3" key="1">
    <citation type="submission" date="2022-02" db="EMBL/GenBank/DDBJ databases">
        <authorList>
            <person name="Henning P.M."/>
            <person name="McCubbin A.G."/>
            <person name="Shore J.S."/>
        </authorList>
    </citation>
    <scope>NUCLEOTIDE SEQUENCE</scope>
    <source>
        <strain evidence="3">F60SS</strain>
        <tissue evidence="3">Leaves</tissue>
    </source>
</reference>
<dbReference type="InterPro" id="IPR056511">
    <property type="entry name" value="IDM1_C"/>
</dbReference>